<evidence type="ECO:0000256" key="3">
    <source>
        <dbReference type="ARBA" id="ARBA00022723"/>
    </source>
</evidence>
<keyword evidence="5" id="KW-0862">Zinc</keyword>
<dbReference type="SUPFAM" id="SSF52949">
    <property type="entry name" value="Macro domain-like"/>
    <property type="match status" value="1"/>
</dbReference>
<name>A0A017SFI1_ASPRC</name>
<dbReference type="PANTHER" id="PTHR11106">
    <property type="entry name" value="GANGLIOSIDE INDUCED DIFFERENTIATION ASSOCIATED PROTEIN 2-RELATED"/>
    <property type="match status" value="1"/>
</dbReference>
<sequence>MAASKLSSILQYLLAENQHQHLSHHIAHQDIWIQLETLQRLLCIRPPHPPLPESIQLGIDKISQYQQSHKLLTPSETIRSVLSIPDTPTSLSLWKGDITALTNITAIVNAANSQLLGCFQPSHRCIDNVIHAAAGPRLREACDAIMQEQGDPEPVGSAKVTPGFNLPAEYVLHTVGPQMRGKEGEPTVEQKERLASCYRSCLDAMEGLPPLADGRKVIAFCCISTGLFAFPPSKAVDIALDTVVEWCRGHPQTTVTDVIFDVFAEGDATIYREKFRNLRSQYPFVQKSQPSSLKIIHSQHPSILKAQQWIKEADTLIISAGAGLSAATGLDYTSPALFAKYFPAFLPLGLKRLYDVFGFQEWISPAQKWGYYFNHLNMVTTWPASLMYSALRQFTQRFESRYFIRTSNADGFFAANGFDENRITTPQGQYRYLQCFAKCRRDAVFLSEPFLTAALPFLDPETQCLTDTSKIPRCEYCGGELTICVRGGDYFNPVRFLAQEKRYKAFIEDTARLSNTVILELGAGMNTPIVLRWHDEDLVRESKGNVRMIRAGIGAAGYAPWDMQERDEAVGIEGGLDHLLDVLIDSPSFRP</sequence>
<dbReference type="Gene3D" id="3.40.50.1220">
    <property type="entry name" value="TPP-binding domain"/>
    <property type="match status" value="1"/>
</dbReference>
<dbReference type="InterPro" id="IPR002589">
    <property type="entry name" value="Macro_dom"/>
</dbReference>
<evidence type="ECO:0000256" key="6">
    <source>
        <dbReference type="ARBA" id="ARBA00023295"/>
    </source>
</evidence>
<keyword evidence="4" id="KW-0378">Hydrolase</keyword>
<evidence type="ECO:0000259" key="7">
    <source>
        <dbReference type="PROSITE" id="PS51154"/>
    </source>
</evidence>
<dbReference type="GO" id="GO:0016740">
    <property type="term" value="F:transferase activity"/>
    <property type="evidence" value="ECO:0007669"/>
    <property type="project" value="UniProtKB-KW"/>
</dbReference>
<keyword evidence="2" id="KW-0808">Transferase</keyword>
<dbReference type="CDD" id="cd02908">
    <property type="entry name" value="Macro_OAADPr_deacetylase"/>
    <property type="match status" value="1"/>
</dbReference>
<dbReference type="GeneID" id="63694074"/>
<dbReference type="InterPro" id="IPR026591">
    <property type="entry name" value="Sirtuin_cat_small_dom_sf"/>
</dbReference>
<dbReference type="AlphaFoldDB" id="A0A017SFI1"/>
<dbReference type="Gene3D" id="3.40.220.10">
    <property type="entry name" value="Leucine Aminopeptidase, subunit E, domain 1"/>
    <property type="match status" value="1"/>
</dbReference>
<protein>
    <submittedName>
        <fullName evidence="8">Appr-1-p processing enzyme family protein</fullName>
    </submittedName>
</protein>
<evidence type="ECO:0000256" key="5">
    <source>
        <dbReference type="ARBA" id="ARBA00022833"/>
    </source>
</evidence>
<comment type="cofactor">
    <cofactor evidence="1">
        <name>Zn(2+)</name>
        <dbReference type="ChEBI" id="CHEBI:29105"/>
    </cofactor>
</comment>
<dbReference type="STRING" id="1388766.A0A017SFI1"/>
<keyword evidence="9" id="KW-1185">Reference proteome</keyword>
<gene>
    <name evidence="8" type="ORF">EURHEDRAFT_377284</name>
</gene>
<evidence type="ECO:0000256" key="2">
    <source>
        <dbReference type="ARBA" id="ARBA00022679"/>
    </source>
</evidence>
<organism evidence="8 9">
    <name type="scientific">Aspergillus ruber (strain CBS 135680)</name>
    <dbReference type="NCBI Taxonomy" id="1388766"/>
    <lineage>
        <taxon>Eukaryota</taxon>
        <taxon>Fungi</taxon>
        <taxon>Dikarya</taxon>
        <taxon>Ascomycota</taxon>
        <taxon>Pezizomycotina</taxon>
        <taxon>Eurotiomycetes</taxon>
        <taxon>Eurotiomycetidae</taxon>
        <taxon>Eurotiales</taxon>
        <taxon>Aspergillaceae</taxon>
        <taxon>Aspergillus</taxon>
        <taxon>Aspergillus subgen. Aspergillus</taxon>
    </lineage>
</organism>
<feature type="domain" description="Macro" evidence="7">
    <location>
        <begin position="78"/>
        <end position="279"/>
    </location>
</feature>
<evidence type="ECO:0000313" key="9">
    <source>
        <dbReference type="Proteomes" id="UP000019804"/>
    </source>
</evidence>
<keyword evidence="6" id="KW-0326">Glycosidase</keyword>
<evidence type="ECO:0000256" key="1">
    <source>
        <dbReference type="ARBA" id="ARBA00001947"/>
    </source>
</evidence>
<evidence type="ECO:0000313" key="8">
    <source>
        <dbReference type="EMBL" id="EYE95712.1"/>
    </source>
</evidence>
<dbReference type="HOGENOM" id="CLU_029822_0_0_1"/>
<dbReference type="Pfam" id="PF01661">
    <property type="entry name" value="Macro"/>
    <property type="match status" value="1"/>
</dbReference>
<reference evidence="9" key="1">
    <citation type="journal article" date="2014" name="Nat. Commun.">
        <title>Genomic adaptations of the halophilic Dead Sea filamentous fungus Eurotium rubrum.</title>
        <authorList>
            <person name="Kis-Papo T."/>
            <person name="Weig A.R."/>
            <person name="Riley R."/>
            <person name="Persoh D."/>
            <person name="Salamov A."/>
            <person name="Sun H."/>
            <person name="Lipzen A."/>
            <person name="Wasser S.P."/>
            <person name="Rambold G."/>
            <person name="Grigoriev I.V."/>
            <person name="Nevo E."/>
        </authorList>
    </citation>
    <scope>NUCLEOTIDE SEQUENCE [LARGE SCALE GENOMIC DNA]</scope>
    <source>
        <strain evidence="9">CBS 135680</strain>
    </source>
</reference>
<dbReference type="PANTHER" id="PTHR11106:SF121">
    <property type="entry name" value="ADP-RIBOSE 1''-PHOSPHATE PHOSPHATASE"/>
    <property type="match status" value="1"/>
</dbReference>
<dbReference type="Proteomes" id="UP000019804">
    <property type="component" value="Unassembled WGS sequence"/>
</dbReference>
<dbReference type="SMART" id="SM00506">
    <property type="entry name" value="A1pp"/>
    <property type="match status" value="1"/>
</dbReference>
<evidence type="ECO:0000256" key="4">
    <source>
        <dbReference type="ARBA" id="ARBA00022801"/>
    </source>
</evidence>
<keyword evidence="3" id="KW-0479">Metal-binding</keyword>
<dbReference type="InterPro" id="IPR029035">
    <property type="entry name" value="DHS-like_NAD/FAD-binding_dom"/>
</dbReference>
<dbReference type="InterPro" id="IPR043472">
    <property type="entry name" value="Macro_dom-like"/>
</dbReference>
<dbReference type="GO" id="GO:0016798">
    <property type="term" value="F:hydrolase activity, acting on glycosyl bonds"/>
    <property type="evidence" value="ECO:0007669"/>
    <property type="project" value="UniProtKB-KW"/>
</dbReference>
<dbReference type="RefSeq" id="XP_040639400.1">
    <property type="nucleotide sequence ID" value="XM_040778950.1"/>
</dbReference>
<dbReference type="OrthoDB" id="6077599at2759"/>
<accession>A0A017SFI1</accession>
<proteinExistence type="predicted"/>
<dbReference type="SUPFAM" id="SSF52467">
    <property type="entry name" value="DHS-like NAD/FAD-binding domain"/>
    <property type="match status" value="1"/>
</dbReference>
<dbReference type="GO" id="GO:0046872">
    <property type="term" value="F:metal ion binding"/>
    <property type="evidence" value="ECO:0007669"/>
    <property type="project" value="UniProtKB-KW"/>
</dbReference>
<dbReference type="PROSITE" id="PS51154">
    <property type="entry name" value="MACRO"/>
    <property type="match status" value="1"/>
</dbReference>
<dbReference type="EMBL" id="KK088421">
    <property type="protein sequence ID" value="EYE95712.1"/>
    <property type="molecule type" value="Genomic_DNA"/>
</dbReference>
<dbReference type="Gene3D" id="3.30.1600.10">
    <property type="entry name" value="SIR2/SIRT2 'Small Domain"/>
    <property type="match status" value="1"/>
</dbReference>